<evidence type="ECO:0000313" key="4">
    <source>
        <dbReference type="Proteomes" id="UP000078595"/>
    </source>
</evidence>
<feature type="transmembrane region" description="Helical" evidence="1">
    <location>
        <begin position="240"/>
        <end position="261"/>
    </location>
</feature>
<protein>
    <recommendedName>
        <fullName evidence="2">DUF6534 domain-containing protein</fullName>
    </recommendedName>
</protein>
<dbReference type="AlphaFoldDB" id="A0AAJ8MG37"/>
<feature type="transmembrane region" description="Helical" evidence="1">
    <location>
        <begin position="127"/>
        <end position="146"/>
    </location>
</feature>
<proteinExistence type="predicted"/>
<dbReference type="PANTHER" id="PTHR40465:SF1">
    <property type="entry name" value="DUF6534 DOMAIN-CONTAINING PROTEIN"/>
    <property type="match status" value="1"/>
</dbReference>
<feature type="transmembrane region" description="Helical" evidence="1">
    <location>
        <begin position="158"/>
        <end position="176"/>
    </location>
</feature>
<feature type="transmembrane region" description="Helical" evidence="1">
    <location>
        <begin position="84"/>
        <end position="107"/>
    </location>
</feature>
<gene>
    <name evidence="3" type="ORF">I303_102556</name>
</gene>
<dbReference type="PANTHER" id="PTHR40465">
    <property type="entry name" value="CHROMOSOME 1, WHOLE GENOME SHOTGUN SEQUENCE"/>
    <property type="match status" value="1"/>
</dbReference>
<keyword evidence="4" id="KW-1185">Reference proteome</keyword>
<feature type="transmembrane region" description="Helical" evidence="1">
    <location>
        <begin position="49"/>
        <end position="72"/>
    </location>
</feature>
<feature type="transmembrane region" description="Helical" evidence="1">
    <location>
        <begin position="196"/>
        <end position="220"/>
    </location>
</feature>
<evidence type="ECO:0000313" key="3">
    <source>
        <dbReference type="EMBL" id="WWC59993.1"/>
    </source>
</evidence>
<feature type="transmembrane region" description="Helical" evidence="1">
    <location>
        <begin position="281"/>
        <end position="301"/>
    </location>
</feature>
<reference evidence="3" key="2">
    <citation type="submission" date="2024-02" db="EMBL/GenBank/DDBJ databases">
        <title>Comparative genomics of Cryptococcus and Kwoniella reveals pathogenesis evolution and contrasting modes of karyotype evolution via chromosome fusion or intercentromeric recombination.</title>
        <authorList>
            <person name="Coelho M.A."/>
            <person name="David-Palma M."/>
            <person name="Shea T."/>
            <person name="Bowers K."/>
            <person name="McGinley-Smith S."/>
            <person name="Mohammad A.W."/>
            <person name="Gnirke A."/>
            <person name="Yurkov A.M."/>
            <person name="Nowrousian M."/>
            <person name="Sun S."/>
            <person name="Cuomo C.A."/>
            <person name="Heitman J."/>
        </authorList>
    </citation>
    <scope>NUCLEOTIDE SEQUENCE</scope>
    <source>
        <strain evidence="3">CBS 10117</strain>
    </source>
</reference>
<keyword evidence="1" id="KW-1133">Transmembrane helix</keyword>
<evidence type="ECO:0000256" key="1">
    <source>
        <dbReference type="SAM" id="Phobius"/>
    </source>
</evidence>
<dbReference type="EMBL" id="CP144532">
    <property type="protein sequence ID" value="WWC59993.1"/>
    <property type="molecule type" value="Genomic_DNA"/>
</dbReference>
<reference evidence="3" key="1">
    <citation type="submission" date="2013-07" db="EMBL/GenBank/DDBJ databases">
        <authorList>
            <consortium name="The Broad Institute Genome Sequencing Platform"/>
            <person name="Cuomo C."/>
            <person name="Litvintseva A."/>
            <person name="Chen Y."/>
            <person name="Heitman J."/>
            <person name="Sun S."/>
            <person name="Springer D."/>
            <person name="Dromer F."/>
            <person name="Young S.K."/>
            <person name="Zeng Q."/>
            <person name="Gargeya S."/>
            <person name="Fitzgerald M."/>
            <person name="Abouelleil A."/>
            <person name="Alvarado L."/>
            <person name="Berlin A.M."/>
            <person name="Chapman S.B."/>
            <person name="Dewar J."/>
            <person name="Goldberg J."/>
            <person name="Griggs A."/>
            <person name="Gujja S."/>
            <person name="Hansen M."/>
            <person name="Howarth C."/>
            <person name="Imamovic A."/>
            <person name="Larimer J."/>
            <person name="McCowan C."/>
            <person name="Murphy C."/>
            <person name="Pearson M."/>
            <person name="Priest M."/>
            <person name="Roberts A."/>
            <person name="Saif S."/>
            <person name="Shea T."/>
            <person name="Sykes S."/>
            <person name="Wortman J."/>
            <person name="Nusbaum C."/>
            <person name="Birren B."/>
        </authorList>
    </citation>
    <scope>NUCLEOTIDE SEQUENCE</scope>
    <source>
        <strain evidence="3">CBS 10117</strain>
    </source>
</reference>
<keyword evidence="1" id="KW-0812">Transmembrane</keyword>
<dbReference type="KEGG" id="kdj:28966269"/>
<evidence type="ECO:0000259" key="2">
    <source>
        <dbReference type="Pfam" id="PF20152"/>
    </source>
</evidence>
<dbReference type="RefSeq" id="XP_065824647.1">
    <property type="nucleotide sequence ID" value="XM_065968575.1"/>
</dbReference>
<keyword evidence="1" id="KW-0472">Membrane</keyword>
<organism evidence="3 4">
    <name type="scientific">Kwoniella dejecticola CBS 10117</name>
    <dbReference type="NCBI Taxonomy" id="1296121"/>
    <lineage>
        <taxon>Eukaryota</taxon>
        <taxon>Fungi</taxon>
        <taxon>Dikarya</taxon>
        <taxon>Basidiomycota</taxon>
        <taxon>Agaricomycotina</taxon>
        <taxon>Tremellomycetes</taxon>
        <taxon>Tremellales</taxon>
        <taxon>Cryptococcaceae</taxon>
        <taxon>Kwoniella</taxon>
    </lineage>
</organism>
<sequence length="405" mass="44460">MSMITVGNTLVWGDPTCGGPHFLQLASNDTSTDAVEEGLKAILKPHTGLYLGPVMIGYIADMVLFGVMIVQMGKWLSYATEDRWFIKIIVGWCALFGTIASVFNLAYVHHLFVNNFGTYGTFASADWSSWLGIIAPLTSAGVQTFYCDRAYKLSGKNMFLGSIIMLFIITSVVGGIGSKITSVTTTEASNVTTATIFIYLYTGGAMAADFIITTSIMWCLSRSKSGFIQTDQLVNKLLAISAETQLPPTLMAISFLIIFAYKTTKANAHPGEMVIDVTSNLTGFFMMTMPKTYVVGFLAVLNSRVSLKVVMSSKDASSHNWKANTYQLRTRPIANVKVTTETYVQADKYDPKTRRVAREAGYTTNTIPEESDIDLESLEKDSYFTTPHTSKTGLTLDEALRDSRV</sequence>
<dbReference type="GeneID" id="28966269"/>
<dbReference type="InterPro" id="IPR045339">
    <property type="entry name" value="DUF6534"/>
</dbReference>
<dbReference type="Proteomes" id="UP000078595">
    <property type="component" value="Chromosome 3"/>
</dbReference>
<dbReference type="Pfam" id="PF20152">
    <property type="entry name" value="DUF6534"/>
    <property type="match status" value="1"/>
</dbReference>
<accession>A0AAJ8MG37</accession>
<name>A0AAJ8MG37_9TREE</name>
<feature type="domain" description="DUF6534" evidence="2">
    <location>
        <begin position="205"/>
        <end position="305"/>
    </location>
</feature>